<evidence type="ECO:0000313" key="2">
    <source>
        <dbReference type="EMBL" id="EGZ25709.1"/>
    </source>
</evidence>
<keyword evidence="3" id="KW-1185">Reference proteome</keyword>
<feature type="compositionally biased region" description="Basic and acidic residues" evidence="1">
    <location>
        <begin position="29"/>
        <end position="44"/>
    </location>
</feature>
<feature type="compositionally biased region" description="Basic and acidic residues" evidence="1">
    <location>
        <begin position="54"/>
        <end position="65"/>
    </location>
</feature>
<reference evidence="2 3" key="1">
    <citation type="journal article" date="2006" name="Science">
        <title>Phytophthora genome sequences uncover evolutionary origins and mechanisms of pathogenesis.</title>
        <authorList>
            <person name="Tyler B.M."/>
            <person name="Tripathy S."/>
            <person name="Zhang X."/>
            <person name="Dehal P."/>
            <person name="Jiang R.H."/>
            <person name="Aerts A."/>
            <person name="Arredondo F.D."/>
            <person name="Baxter L."/>
            <person name="Bensasson D."/>
            <person name="Beynon J.L."/>
            <person name="Chapman J."/>
            <person name="Damasceno C.M."/>
            <person name="Dorrance A.E."/>
            <person name="Dou D."/>
            <person name="Dickerman A.W."/>
            <person name="Dubchak I.L."/>
            <person name="Garbelotto M."/>
            <person name="Gijzen M."/>
            <person name="Gordon S.G."/>
            <person name="Govers F."/>
            <person name="Grunwald N.J."/>
            <person name="Huang W."/>
            <person name="Ivors K.L."/>
            <person name="Jones R.W."/>
            <person name="Kamoun S."/>
            <person name="Krampis K."/>
            <person name="Lamour K.H."/>
            <person name="Lee M.K."/>
            <person name="McDonald W.H."/>
            <person name="Medina M."/>
            <person name="Meijer H.J."/>
            <person name="Nordberg E.K."/>
            <person name="Maclean D.J."/>
            <person name="Ospina-Giraldo M.D."/>
            <person name="Morris P.F."/>
            <person name="Phuntumart V."/>
            <person name="Putnam N.H."/>
            <person name="Rash S."/>
            <person name="Rose J.K."/>
            <person name="Sakihama Y."/>
            <person name="Salamov A.A."/>
            <person name="Savidor A."/>
            <person name="Scheuring C.F."/>
            <person name="Smith B.M."/>
            <person name="Sobral B.W."/>
            <person name="Terry A."/>
            <person name="Torto-Alalibo T.A."/>
            <person name="Win J."/>
            <person name="Xu Z."/>
            <person name="Zhang H."/>
            <person name="Grigoriev I.V."/>
            <person name="Rokhsar D.S."/>
            <person name="Boore J.L."/>
        </authorList>
    </citation>
    <scope>NUCLEOTIDE SEQUENCE [LARGE SCALE GENOMIC DNA]</scope>
    <source>
        <strain evidence="2 3">P6497</strain>
    </source>
</reference>
<evidence type="ECO:0000256" key="1">
    <source>
        <dbReference type="SAM" id="MobiDB-lite"/>
    </source>
</evidence>
<dbReference type="GeneID" id="20645478"/>
<dbReference type="AlphaFoldDB" id="G4YY06"/>
<accession>G4YY06</accession>
<protein>
    <submittedName>
        <fullName evidence="2">Uncharacterized protein</fullName>
    </submittedName>
</protein>
<dbReference type="InParanoid" id="G4YY06"/>
<organism evidence="2 3">
    <name type="scientific">Phytophthora sojae (strain P6497)</name>
    <name type="common">Soybean stem and root rot agent</name>
    <name type="synonym">Phytophthora megasperma f. sp. glycines</name>
    <dbReference type="NCBI Taxonomy" id="1094619"/>
    <lineage>
        <taxon>Eukaryota</taxon>
        <taxon>Sar</taxon>
        <taxon>Stramenopiles</taxon>
        <taxon>Oomycota</taxon>
        <taxon>Peronosporomycetes</taxon>
        <taxon>Peronosporales</taxon>
        <taxon>Peronosporaceae</taxon>
        <taxon>Phytophthora</taxon>
    </lineage>
</organism>
<feature type="compositionally biased region" description="Acidic residues" evidence="1">
    <location>
        <begin position="79"/>
        <end position="88"/>
    </location>
</feature>
<gene>
    <name evidence="2" type="ORF">PHYSODRAFT_326698</name>
</gene>
<sequence length="129" mass="13293">MQTQKPAASPPPPLADATPPAPSQGEAGEQQRQDRPQPRDHADRTAAVCGSGDRAGDSPCEDHDLSPSGAGSADPEPSSSEELDDSGDENFSQTSSGDDDDEEALTAESAPSTEESEEDLTLCSPRVSA</sequence>
<feature type="region of interest" description="Disordered" evidence="1">
    <location>
        <begin position="1"/>
        <end position="129"/>
    </location>
</feature>
<feature type="compositionally biased region" description="Low complexity" evidence="1">
    <location>
        <begin position="66"/>
        <end position="78"/>
    </location>
</feature>
<name>G4YY06_PHYSP</name>
<proteinExistence type="predicted"/>
<dbReference type="KEGG" id="psoj:PHYSODRAFT_326698"/>
<dbReference type="RefSeq" id="XP_009520997.1">
    <property type="nucleotide sequence ID" value="XM_009522702.1"/>
</dbReference>
<evidence type="ECO:0000313" key="3">
    <source>
        <dbReference type="Proteomes" id="UP000002640"/>
    </source>
</evidence>
<dbReference type="Proteomes" id="UP000002640">
    <property type="component" value="Unassembled WGS sequence"/>
</dbReference>
<dbReference type="EMBL" id="JH159152">
    <property type="protein sequence ID" value="EGZ25709.1"/>
    <property type="molecule type" value="Genomic_DNA"/>
</dbReference>
<feature type="compositionally biased region" description="Pro residues" evidence="1">
    <location>
        <begin position="8"/>
        <end position="22"/>
    </location>
</feature>